<dbReference type="PANTHER" id="PTHR36114:SF1">
    <property type="entry name" value="16.7 KDA PROTEIN IN WHIE LOCUS"/>
    <property type="match status" value="1"/>
</dbReference>
<dbReference type="EC" id="5.3.1.8" evidence="2"/>
<evidence type="ECO:0000259" key="1">
    <source>
        <dbReference type="Pfam" id="PF07883"/>
    </source>
</evidence>
<dbReference type="Gene3D" id="2.60.120.10">
    <property type="entry name" value="Jelly Rolls"/>
    <property type="match status" value="1"/>
</dbReference>
<dbReference type="InterPro" id="IPR052044">
    <property type="entry name" value="PKS_Associated_Protein"/>
</dbReference>
<feature type="domain" description="Cupin type-2" evidence="1">
    <location>
        <begin position="34"/>
        <end position="99"/>
    </location>
</feature>
<sequence length="112" mass="13020">MLKNLTNAEHYIWGENCEGWHLVKTDKLSIIQERMPAGTAEKRHYHQYAQQFFFILEGTATFEIDGEWFTVPAQSGIHIEPGQPHRIYNQTAQDLLFIVTSQPPSRGDRYEV</sequence>
<proteinExistence type="predicted"/>
<protein>
    <submittedName>
        <fullName evidence="2">Mannose-6-phosphate isomerase</fullName>
        <ecNumber evidence="2">5.3.1.8</ecNumber>
    </submittedName>
</protein>
<dbReference type="EMBL" id="CADCTJ010000168">
    <property type="protein sequence ID" value="CAA9220558.1"/>
    <property type="molecule type" value="Genomic_DNA"/>
</dbReference>
<reference evidence="2" key="1">
    <citation type="submission" date="2020-02" db="EMBL/GenBank/DDBJ databases">
        <authorList>
            <person name="Meier V. D."/>
        </authorList>
    </citation>
    <scope>NUCLEOTIDE SEQUENCE</scope>
    <source>
        <strain evidence="2">AVDCRST_MAG95</strain>
    </source>
</reference>
<dbReference type="AlphaFoldDB" id="A0A6J4HDX8"/>
<dbReference type="GO" id="GO:0004476">
    <property type="term" value="F:mannose-6-phosphate isomerase activity"/>
    <property type="evidence" value="ECO:0007669"/>
    <property type="project" value="UniProtKB-EC"/>
</dbReference>
<dbReference type="Pfam" id="PF07883">
    <property type="entry name" value="Cupin_2"/>
    <property type="match status" value="1"/>
</dbReference>
<name>A0A6J4HDX8_9BACT</name>
<keyword evidence="2" id="KW-0413">Isomerase</keyword>
<gene>
    <name evidence="2" type="ORF">AVDCRST_MAG95-519</name>
</gene>
<dbReference type="InterPro" id="IPR011051">
    <property type="entry name" value="RmlC_Cupin_sf"/>
</dbReference>
<dbReference type="PANTHER" id="PTHR36114">
    <property type="entry name" value="16.7 KDA PROTEIN IN WHIE LOCUS"/>
    <property type="match status" value="1"/>
</dbReference>
<dbReference type="InterPro" id="IPR013096">
    <property type="entry name" value="Cupin_2"/>
</dbReference>
<evidence type="ECO:0000313" key="2">
    <source>
        <dbReference type="EMBL" id="CAA9220558.1"/>
    </source>
</evidence>
<organism evidence="2">
    <name type="scientific">uncultured Adhaeribacter sp</name>
    <dbReference type="NCBI Taxonomy" id="448109"/>
    <lineage>
        <taxon>Bacteria</taxon>
        <taxon>Pseudomonadati</taxon>
        <taxon>Bacteroidota</taxon>
        <taxon>Cytophagia</taxon>
        <taxon>Cytophagales</taxon>
        <taxon>Hymenobacteraceae</taxon>
        <taxon>Adhaeribacter</taxon>
        <taxon>environmental samples</taxon>
    </lineage>
</organism>
<dbReference type="InterPro" id="IPR014710">
    <property type="entry name" value="RmlC-like_jellyroll"/>
</dbReference>
<accession>A0A6J4HDX8</accession>
<dbReference type="SUPFAM" id="SSF51182">
    <property type="entry name" value="RmlC-like cupins"/>
    <property type="match status" value="1"/>
</dbReference>